<name>A0A078IQ82_BRANA</name>
<keyword evidence="2" id="KW-1185">Reference proteome</keyword>
<reference evidence="1 2" key="1">
    <citation type="journal article" date="2014" name="Science">
        <title>Plant genetics. Early allopolyploid evolution in the post-Neolithic Brassica napus oilseed genome.</title>
        <authorList>
            <person name="Chalhoub B."/>
            <person name="Denoeud F."/>
            <person name="Liu S."/>
            <person name="Parkin I.A."/>
            <person name="Tang H."/>
            <person name="Wang X."/>
            <person name="Chiquet J."/>
            <person name="Belcram H."/>
            <person name="Tong C."/>
            <person name="Samans B."/>
            <person name="Correa M."/>
            <person name="Da Silva C."/>
            <person name="Just J."/>
            <person name="Falentin C."/>
            <person name="Koh C.S."/>
            <person name="Le Clainche I."/>
            <person name="Bernard M."/>
            <person name="Bento P."/>
            <person name="Noel B."/>
            <person name="Labadie K."/>
            <person name="Alberti A."/>
            <person name="Charles M."/>
            <person name="Arnaud D."/>
            <person name="Guo H."/>
            <person name="Daviaud C."/>
            <person name="Alamery S."/>
            <person name="Jabbari K."/>
            <person name="Zhao M."/>
            <person name="Edger P.P."/>
            <person name="Chelaifa H."/>
            <person name="Tack D."/>
            <person name="Lassalle G."/>
            <person name="Mestiri I."/>
            <person name="Schnel N."/>
            <person name="Le Paslier M.C."/>
            <person name="Fan G."/>
            <person name="Renault V."/>
            <person name="Bayer P.E."/>
            <person name="Golicz A.A."/>
            <person name="Manoli S."/>
            <person name="Lee T.H."/>
            <person name="Thi V.H."/>
            <person name="Chalabi S."/>
            <person name="Hu Q."/>
            <person name="Fan C."/>
            <person name="Tollenaere R."/>
            <person name="Lu Y."/>
            <person name="Battail C."/>
            <person name="Shen J."/>
            <person name="Sidebottom C.H."/>
            <person name="Wang X."/>
            <person name="Canaguier A."/>
            <person name="Chauveau A."/>
            <person name="Berard A."/>
            <person name="Deniot G."/>
            <person name="Guan M."/>
            <person name="Liu Z."/>
            <person name="Sun F."/>
            <person name="Lim Y.P."/>
            <person name="Lyons E."/>
            <person name="Town C.D."/>
            <person name="Bancroft I."/>
            <person name="Wang X."/>
            <person name="Meng J."/>
            <person name="Ma J."/>
            <person name="Pires J.C."/>
            <person name="King G.J."/>
            <person name="Brunel D."/>
            <person name="Delourme R."/>
            <person name="Renard M."/>
            <person name="Aury J.M."/>
            <person name="Adams K.L."/>
            <person name="Batley J."/>
            <person name="Snowdon R.J."/>
            <person name="Tost J."/>
            <person name="Edwards D."/>
            <person name="Zhou Y."/>
            <person name="Hua W."/>
            <person name="Sharpe A.G."/>
            <person name="Paterson A.H."/>
            <person name="Guan C."/>
            <person name="Wincker P."/>
        </authorList>
    </citation>
    <scope>NUCLEOTIDE SEQUENCE [LARGE SCALE GENOMIC DNA]</scope>
    <source>
        <strain evidence="2">cv. Darmor-bzh</strain>
    </source>
</reference>
<sequence length="36" mass="4217">MYASPLSIMVRNHSRRVSSTLALSFLNVCFLMNRDW</sequence>
<accession>A0A078IQ82</accession>
<protein>
    <submittedName>
        <fullName evidence="1">BnaC02g46340D protein</fullName>
    </submittedName>
</protein>
<proteinExistence type="predicted"/>
<evidence type="ECO:0000313" key="2">
    <source>
        <dbReference type="Proteomes" id="UP000028999"/>
    </source>
</evidence>
<evidence type="ECO:0000313" key="1">
    <source>
        <dbReference type="EMBL" id="CDY53295.1"/>
    </source>
</evidence>
<dbReference type="EMBL" id="LK033185">
    <property type="protein sequence ID" value="CDY53295.1"/>
    <property type="molecule type" value="Genomic_DNA"/>
</dbReference>
<dbReference type="Proteomes" id="UP000028999">
    <property type="component" value="Unassembled WGS sequence"/>
</dbReference>
<gene>
    <name evidence="1" type="primary">BnaC02g46340D</name>
    <name evidence="1" type="ORF">GSBRNA2T00010396001</name>
</gene>
<dbReference type="Gramene" id="CDY53295">
    <property type="protein sequence ID" value="CDY53295"/>
    <property type="gene ID" value="GSBRNA2T00010396001"/>
</dbReference>
<dbReference type="AlphaFoldDB" id="A0A078IQ82"/>
<organism evidence="1 2">
    <name type="scientific">Brassica napus</name>
    <name type="common">Rape</name>
    <dbReference type="NCBI Taxonomy" id="3708"/>
    <lineage>
        <taxon>Eukaryota</taxon>
        <taxon>Viridiplantae</taxon>
        <taxon>Streptophyta</taxon>
        <taxon>Embryophyta</taxon>
        <taxon>Tracheophyta</taxon>
        <taxon>Spermatophyta</taxon>
        <taxon>Magnoliopsida</taxon>
        <taxon>eudicotyledons</taxon>
        <taxon>Gunneridae</taxon>
        <taxon>Pentapetalae</taxon>
        <taxon>rosids</taxon>
        <taxon>malvids</taxon>
        <taxon>Brassicales</taxon>
        <taxon>Brassicaceae</taxon>
        <taxon>Brassiceae</taxon>
        <taxon>Brassica</taxon>
    </lineage>
</organism>
<dbReference type="PaxDb" id="3708-A0A078IQ82"/>